<sequence length="314" mass="33054">MALDPVLQQIIDQLPVPSGQIDFATLRKETAPMAPLFHGPEGPIDVGAVENSELPGLGGTVPIRIFRPASAPLGTLHLLHGGGWSIGGLDFIEPLARRLTRDLSMVVVTSAYRLAPENPFPAGFEDSLTAARWVLDHAGELGGAGHPVVIGGESAGGNLAAAVALELNHNASKNFDAQLLFFPAVDLRSDADNYPSRLANADPSLRTETFPQIMGGYCGGHDRADPRISPLAAECLDNLPPAVVVVLTVDPLHDEAVAYADRLRQAGVPVELIEFDHLTHGFPNLSALVPAAAEATAAVVDRLKALLARAVMNP</sequence>
<dbReference type="InterPro" id="IPR013094">
    <property type="entry name" value="AB_hydrolase_3"/>
</dbReference>
<name>A0A840HZX1_9SPHN</name>
<organism evidence="3 4">
    <name type="scientific">Rhizorhapis suberifaciens</name>
    <name type="common">corky root of lettuce</name>
    <dbReference type="NCBI Taxonomy" id="13656"/>
    <lineage>
        <taxon>Bacteria</taxon>
        <taxon>Pseudomonadati</taxon>
        <taxon>Pseudomonadota</taxon>
        <taxon>Alphaproteobacteria</taxon>
        <taxon>Sphingomonadales</taxon>
        <taxon>Sphingomonadaceae</taxon>
        <taxon>Rhizorhapis</taxon>
    </lineage>
</organism>
<keyword evidence="1 3" id="KW-0378">Hydrolase</keyword>
<dbReference type="InterPro" id="IPR029058">
    <property type="entry name" value="AB_hydrolase_fold"/>
</dbReference>
<dbReference type="Gene3D" id="3.40.50.1820">
    <property type="entry name" value="alpha/beta hydrolase"/>
    <property type="match status" value="1"/>
</dbReference>
<dbReference type="PANTHER" id="PTHR48081:SF8">
    <property type="entry name" value="ALPHA_BETA HYDROLASE FOLD-3 DOMAIN-CONTAINING PROTEIN-RELATED"/>
    <property type="match status" value="1"/>
</dbReference>
<evidence type="ECO:0000256" key="1">
    <source>
        <dbReference type="ARBA" id="ARBA00022801"/>
    </source>
</evidence>
<dbReference type="InterPro" id="IPR050300">
    <property type="entry name" value="GDXG_lipolytic_enzyme"/>
</dbReference>
<keyword evidence="4" id="KW-1185">Reference proteome</keyword>
<reference evidence="3 4" key="1">
    <citation type="submission" date="2020-08" db="EMBL/GenBank/DDBJ databases">
        <title>Genomic Encyclopedia of Type Strains, Phase IV (KMG-IV): sequencing the most valuable type-strain genomes for metagenomic binning, comparative biology and taxonomic classification.</title>
        <authorList>
            <person name="Goeker M."/>
        </authorList>
    </citation>
    <scope>NUCLEOTIDE SEQUENCE [LARGE SCALE GENOMIC DNA]</scope>
    <source>
        <strain evidence="3 4">DSM 7465</strain>
    </source>
</reference>
<dbReference type="AlphaFoldDB" id="A0A840HZX1"/>
<gene>
    <name evidence="3" type="ORF">HNQ99_003342</name>
</gene>
<proteinExistence type="predicted"/>
<dbReference type="PANTHER" id="PTHR48081">
    <property type="entry name" value="AB HYDROLASE SUPERFAMILY PROTEIN C4A8.06C"/>
    <property type="match status" value="1"/>
</dbReference>
<accession>A0A840HZX1</accession>
<dbReference type="GO" id="GO:0016787">
    <property type="term" value="F:hydrolase activity"/>
    <property type="evidence" value="ECO:0007669"/>
    <property type="project" value="UniProtKB-KW"/>
</dbReference>
<dbReference type="EC" id="3.1.1.-" evidence="3"/>
<evidence type="ECO:0000259" key="2">
    <source>
        <dbReference type="Pfam" id="PF07859"/>
    </source>
</evidence>
<evidence type="ECO:0000313" key="3">
    <source>
        <dbReference type="EMBL" id="MBB4643004.1"/>
    </source>
</evidence>
<evidence type="ECO:0000313" key="4">
    <source>
        <dbReference type="Proteomes" id="UP000575068"/>
    </source>
</evidence>
<dbReference type="Pfam" id="PF07859">
    <property type="entry name" value="Abhydrolase_3"/>
    <property type="match status" value="1"/>
</dbReference>
<dbReference type="EMBL" id="JACHOV010000024">
    <property type="protein sequence ID" value="MBB4643004.1"/>
    <property type="molecule type" value="Genomic_DNA"/>
</dbReference>
<protein>
    <submittedName>
        <fullName evidence="3">Acetyl esterase</fullName>
        <ecNumber evidence="3">3.1.1.-</ecNumber>
    </submittedName>
</protein>
<dbReference type="SUPFAM" id="SSF53474">
    <property type="entry name" value="alpha/beta-Hydrolases"/>
    <property type="match status" value="1"/>
</dbReference>
<dbReference type="Proteomes" id="UP000575068">
    <property type="component" value="Unassembled WGS sequence"/>
</dbReference>
<feature type="domain" description="Alpha/beta hydrolase fold-3" evidence="2">
    <location>
        <begin position="79"/>
        <end position="283"/>
    </location>
</feature>
<dbReference type="RefSeq" id="WP_184477564.1">
    <property type="nucleotide sequence ID" value="NZ_JACHOV010000024.1"/>
</dbReference>
<comment type="caution">
    <text evidence="3">The sequence shown here is derived from an EMBL/GenBank/DDBJ whole genome shotgun (WGS) entry which is preliminary data.</text>
</comment>